<feature type="signal peptide" evidence="1">
    <location>
        <begin position="1"/>
        <end position="20"/>
    </location>
</feature>
<dbReference type="EMBL" id="BPQB01000042">
    <property type="protein sequence ID" value="GJE94661.1"/>
    <property type="molecule type" value="Genomic_DNA"/>
</dbReference>
<dbReference type="Proteomes" id="UP000703269">
    <property type="component" value="Unassembled WGS sequence"/>
</dbReference>
<feature type="chain" id="PRO_5040476545" evidence="1">
    <location>
        <begin position="21"/>
        <end position="75"/>
    </location>
</feature>
<accession>A0A9P3LGK9</accession>
<proteinExistence type="predicted"/>
<comment type="caution">
    <text evidence="2">The sequence shown here is derived from an EMBL/GenBank/DDBJ whole genome shotgun (WGS) entry which is preliminary data.</text>
</comment>
<sequence length="75" mass="8160">MRLTFLSILAFLCGLQMVSAVCCYYGSVGGCRRAVENPLLRRQSEDIRSESPGIHAREVCCCTAGTTDLCETHCG</sequence>
<name>A0A9P3LGK9_9APHY</name>
<evidence type="ECO:0000256" key="1">
    <source>
        <dbReference type="SAM" id="SignalP"/>
    </source>
</evidence>
<dbReference type="AlphaFoldDB" id="A0A9P3LGK9"/>
<organism evidence="2 3">
    <name type="scientific">Phanerochaete sordida</name>
    <dbReference type="NCBI Taxonomy" id="48140"/>
    <lineage>
        <taxon>Eukaryota</taxon>
        <taxon>Fungi</taxon>
        <taxon>Dikarya</taxon>
        <taxon>Basidiomycota</taxon>
        <taxon>Agaricomycotina</taxon>
        <taxon>Agaricomycetes</taxon>
        <taxon>Polyporales</taxon>
        <taxon>Phanerochaetaceae</taxon>
        <taxon>Phanerochaete</taxon>
    </lineage>
</organism>
<keyword evidence="3" id="KW-1185">Reference proteome</keyword>
<keyword evidence="1" id="KW-0732">Signal</keyword>
<evidence type="ECO:0000313" key="2">
    <source>
        <dbReference type="EMBL" id="GJE94661.1"/>
    </source>
</evidence>
<evidence type="ECO:0000313" key="3">
    <source>
        <dbReference type="Proteomes" id="UP000703269"/>
    </source>
</evidence>
<dbReference type="PROSITE" id="PS51257">
    <property type="entry name" value="PROKAR_LIPOPROTEIN"/>
    <property type="match status" value="1"/>
</dbReference>
<reference evidence="2 3" key="1">
    <citation type="submission" date="2021-08" db="EMBL/GenBank/DDBJ databases">
        <title>Draft Genome Sequence of Phanerochaete sordida strain YK-624.</title>
        <authorList>
            <person name="Mori T."/>
            <person name="Dohra H."/>
            <person name="Suzuki T."/>
            <person name="Kawagishi H."/>
            <person name="Hirai H."/>
        </authorList>
    </citation>
    <scope>NUCLEOTIDE SEQUENCE [LARGE SCALE GENOMIC DNA]</scope>
    <source>
        <strain evidence="2 3">YK-624</strain>
    </source>
</reference>
<gene>
    <name evidence="2" type="ORF">PsYK624_108320</name>
</gene>
<protein>
    <submittedName>
        <fullName evidence="2">Uncharacterized protein</fullName>
    </submittedName>
</protein>